<proteinExistence type="predicted"/>
<evidence type="ECO:0008006" key="3">
    <source>
        <dbReference type="Google" id="ProtNLM"/>
    </source>
</evidence>
<evidence type="ECO:0000313" key="1">
    <source>
        <dbReference type="EMBL" id="SFJ56361.1"/>
    </source>
</evidence>
<protein>
    <recommendedName>
        <fullName evidence="3">Immunity protein 50</fullName>
    </recommendedName>
</protein>
<dbReference type="EMBL" id="FOQU01000008">
    <property type="protein sequence ID" value="SFJ56361.1"/>
    <property type="molecule type" value="Genomic_DNA"/>
</dbReference>
<dbReference type="Proteomes" id="UP000199548">
    <property type="component" value="Unassembled WGS sequence"/>
</dbReference>
<dbReference type="AlphaFoldDB" id="A0A1I3SFK6"/>
<organism evidence="1 2">
    <name type="scientific">Paraburkholderia megapolitana</name>
    <dbReference type="NCBI Taxonomy" id="420953"/>
    <lineage>
        <taxon>Bacteria</taxon>
        <taxon>Pseudomonadati</taxon>
        <taxon>Pseudomonadota</taxon>
        <taxon>Betaproteobacteria</taxon>
        <taxon>Burkholderiales</taxon>
        <taxon>Burkholderiaceae</taxon>
        <taxon>Paraburkholderia</taxon>
    </lineage>
</organism>
<keyword evidence="2" id="KW-1185">Reference proteome</keyword>
<name>A0A1I3SFK6_9BURK</name>
<sequence length="144" mass="15960">MIIDEHGMVTGLPLHDSHLARLNYDGIDLHVTLRTEGGHSRVELHEVKKSGFIGFRLNAILSEIFAWRVECVPEGVLNMNDGAWNTLLVGIYSDSENLRSQVAQIQRDLKGSFLVQFNFSYGGSFAAICSDIKAEDVGLIAKDQ</sequence>
<accession>A0A1I3SFK6</accession>
<gene>
    <name evidence="1" type="ORF">SAMN05192543_108141</name>
</gene>
<dbReference type="RefSeq" id="WP_143098143.1">
    <property type="nucleotide sequence ID" value="NZ_CP041745.1"/>
</dbReference>
<evidence type="ECO:0000313" key="2">
    <source>
        <dbReference type="Proteomes" id="UP000199548"/>
    </source>
</evidence>
<reference evidence="1 2" key="1">
    <citation type="submission" date="2016-10" db="EMBL/GenBank/DDBJ databases">
        <authorList>
            <person name="de Groot N.N."/>
        </authorList>
    </citation>
    <scope>NUCLEOTIDE SEQUENCE [LARGE SCALE GENOMIC DNA]</scope>
    <source>
        <strain evidence="1 2">LMG 23650</strain>
    </source>
</reference>